<protein>
    <submittedName>
        <fullName evidence="3">Receptor protein serine/threonine kinase</fullName>
        <ecNumber evidence="3">2.7.11.30</ecNumber>
    </submittedName>
</protein>
<dbReference type="AlphaFoldDB" id="A0A7C9D9Z1"/>
<dbReference type="Gene3D" id="3.30.200.20">
    <property type="entry name" value="Phosphorylase Kinase, domain 1"/>
    <property type="match status" value="1"/>
</dbReference>
<dbReference type="FunFam" id="3.30.200.20:FF:000482">
    <property type="entry name" value="probable serine/threonine-protein kinase PBL7"/>
    <property type="match status" value="1"/>
</dbReference>
<dbReference type="EMBL" id="GISG01088991">
    <property type="protein sequence ID" value="MBA4634004.1"/>
    <property type="molecule type" value="Transcribed_RNA"/>
</dbReference>
<evidence type="ECO:0000313" key="3">
    <source>
        <dbReference type="EMBL" id="MBA4634004.1"/>
    </source>
</evidence>
<dbReference type="GO" id="GO:0005524">
    <property type="term" value="F:ATP binding"/>
    <property type="evidence" value="ECO:0007669"/>
    <property type="project" value="InterPro"/>
</dbReference>
<sequence length="519" mass="57604">MGFSQCNYTVSGNNDNPPEKNPPPATPNSLSILPNYDDNDDDCCGKDNHEVKFRSFLTKMVWDFGFGCFMGNNEVRNEKRNKNPEHNKAWLLAESGGDLANGEPHSLHSSFRFNICSQVELDTMKTTSFGPSTTVLMVNLDSNLTDSSPKEIKLQRFQHLEKSISPIASSLIRFSYGEILSATRNFSQGRVLGRGALSYVFRGRVGLLRTAVAIKRLDKDDKESSKAFCRELMIANSLEHPNIVPLLGFCIDPEEGLFLVYKYVSSGSLERHLHGKKGGVKGFTSLSWYVRYKVAVGIAEAIAYLHNGTEKCIVHRDIKPSNILLSSKRRPKLCDFGLATWTPAPSVPFLCKTVKGTFGYLAPEYFQNGKVSDKTDVYAFGVVLLELITGRKPIEATRPHGEENLVQWAKPLLDQGEAALDTLLDPQAKVTPKSSQMITLMVRAAASCVNSEESSRPAIDEAITLLRGESCPIKGKSGFSWISYGPHVLQRTKSEMKNHLALAMLGVSELEDDDYLYCR</sequence>
<dbReference type="Gene3D" id="1.10.510.10">
    <property type="entry name" value="Transferase(Phosphotransferase) domain 1"/>
    <property type="match status" value="1"/>
</dbReference>
<dbReference type="SMART" id="SM00220">
    <property type="entry name" value="S_TKc"/>
    <property type="match status" value="1"/>
</dbReference>
<dbReference type="FunFam" id="1.10.510.10:FF:000284">
    <property type="entry name" value="Putative receptor-like serine/threonine-protein kinase"/>
    <property type="match status" value="1"/>
</dbReference>
<dbReference type="EMBL" id="GISG01088992">
    <property type="protein sequence ID" value="MBA4634005.1"/>
    <property type="molecule type" value="Transcribed_RNA"/>
</dbReference>
<keyword evidence="3" id="KW-0675">Receptor</keyword>
<dbReference type="PANTHER" id="PTHR47987">
    <property type="entry name" value="OS08G0249100 PROTEIN"/>
    <property type="match status" value="1"/>
</dbReference>
<accession>A0A7C9D9Z1</accession>
<feature type="region of interest" description="Disordered" evidence="1">
    <location>
        <begin position="1"/>
        <end position="32"/>
    </location>
</feature>
<keyword evidence="3" id="KW-0418">Kinase</keyword>
<dbReference type="EC" id="2.7.11.30" evidence="3"/>
<reference evidence="3" key="2">
    <citation type="submission" date="2020-07" db="EMBL/GenBank/DDBJ databases">
        <authorList>
            <person name="Vera ALvarez R."/>
            <person name="Arias-Moreno D.M."/>
            <person name="Jimenez-Jacinto V."/>
            <person name="Jimenez-Bremont J.F."/>
            <person name="Swaminathan K."/>
            <person name="Moose S.P."/>
            <person name="Guerrero-Gonzalez M.L."/>
            <person name="Marino-Ramirez L."/>
            <person name="Landsman D."/>
            <person name="Rodriguez-Kessler M."/>
            <person name="Delgado-Sanchez P."/>
        </authorList>
    </citation>
    <scope>NUCLEOTIDE SEQUENCE</scope>
    <source>
        <tissue evidence="3">Cladode</tissue>
    </source>
</reference>
<name>A0A7C9D9Z1_OPUST</name>
<feature type="domain" description="Protein kinase" evidence="2">
    <location>
        <begin position="186"/>
        <end position="482"/>
    </location>
</feature>
<dbReference type="PANTHER" id="PTHR47987:SF37">
    <property type="entry name" value="PROTEIN KINASE DOMAIN-CONTAINING PROTEIN"/>
    <property type="match status" value="1"/>
</dbReference>
<keyword evidence="3" id="KW-0808">Transferase</keyword>
<dbReference type="PROSITE" id="PS50011">
    <property type="entry name" value="PROTEIN_KINASE_DOM"/>
    <property type="match status" value="1"/>
</dbReference>
<feature type="compositionally biased region" description="Polar residues" evidence="1">
    <location>
        <begin position="1"/>
        <end position="12"/>
    </location>
</feature>
<dbReference type="InterPro" id="IPR011009">
    <property type="entry name" value="Kinase-like_dom_sf"/>
</dbReference>
<reference evidence="3" key="1">
    <citation type="journal article" date="2013" name="J. Plant Res.">
        <title>Effect of fungi and light on seed germination of three Opuntia species from semiarid lands of central Mexico.</title>
        <authorList>
            <person name="Delgado-Sanchez P."/>
            <person name="Jimenez-Bremont J.F."/>
            <person name="Guerrero-Gonzalez Mde L."/>
            <person name="Flores J."/>
        </authorList>
    </citation>
    <scope>NUCLEOTIDE SEQUENCE</scope>
    <source>
        <tissue evidence="3">Cladode</tissue>
    </source>
</reference>
<proteinExistence type="predicted"/>
<dbReference type="Pfam" id="PF00069">
    <property type="entry name" value="Pkinase"/>
    <property type="match status" value="1"/>
</dbReference>
<evidence type="ECO:0000259" key="2">
    <source>
        <dbReference type="PROSITE" id="PS50011"/>
    </source>
</evidence>
<dbReference type="InterPro" id="IPR046958">
    <property type="entry name" value="RBK1/2/STUNTED"/>
</dbReference>
<evidence type="ECO:0000256" key="1">
    <source>
        <dbReference type="SAM" id="MobiDB-lite"/>
    </source>
</evidence>
<dbReference type="InterPro" id="IPR008271">
    <property type="entry name" value="Ser/Thr_kinase_AS"/>
</dbReference>
<dbReference type="PROSITE" id="PS00108">
    <property type="entry name" value="PROTEIN_KINASE_ST"/>
    <property type="match status" value="1"/>
</dbReference>
<dbReference type="GO" id="GO:0004675">
    <property type="term" value="F:transmembrane receptor protein serine/threonine kinase activity"/>
    <property type="evidence" value="ECO:0007669"/>
    <property type="project" value="UniProtKB-EC"/>
</dbReference>
<dbReference type="InterPro" id="IPR000719">
    <property type="entry name" value="Prot_kinase_dom"/>
</dbReference>
<organism evidence="3">
    <name type="scientific">Opuntia streptacantha</name>
    <name type="common">Prickly pear cactus</name>
    <name type="synonym">Opuntia cardona</name>
    <dbReference type="NCBI Taxonomy" id="393608"/>
    <lineage>
        <taxon>Eukaryota</taxon>
        <taxon>Viridiplantae</taxon>
        <taxon>Streptophyta</taxon>
        <taxon>Embryophyta</taxon>
        <taxon>Tracheophyta</taxon>
        <taxon>Spermatophyta</taxon>
        <taxon>Magnoliopsida</taxon>
        <taxon>eudicotyledons</taxon>
        <taxon>Gunneridae</taxon>
        <taxon>Pentapetalae</taxon>
        <taxon>Caryophyllales</taxon>
        <taxon>Cactineae</taxon>
        <taxon>Cactaceae</taxon>
        <taxon>Opuntioideae</taxon>
        <taxon>Opuntia</taxon>
    </lineage>
</organism>
<dbReference type="SUPFAM" id="SSF56112">
    <property type="entry name" value="Protein kinase-like (PK-like)"/>
    <property type="match status" value="1"/>
</dbReference>